<accession>A0A5C3MCK5</accession>
<dbReference type="EMBL" id="ML213592">
    <property type="protein sequence ID" value="TFK42395.1"/>
    <property type="molecule type" value="Genomic_DNA"/>
</dbReference>
<dbReference type="STRING" id="68775.A0A5C3MCK5"/>
<evidence type="ECO:0000256" key="1">
    <source>
        <dbReference type="ARBA" id="ARBA00023016"/>
    </source>
</evidence>
<dbReference type="AlphaFoldDB" id="A0A5C3MCK5"/>
<feature type="domain" description="SHSP" evidence="4">
    <location>
        <begin position="24"/>
        <end position="143"/>
    </location>
</feature>
<gene>
    <name evidence="5" type="ORF">BDQ12DRAFT_709744</name>
</gene>
<proteinExistence type="inferred from homology"/>
<dbReference type="PROSITE" id="PS01031">
    <property type="entry name" value="SHSP"/>
    <property type="match status" value="1"/>
</dbReference>
<reference evidence="5 6" key="1">
    <citation type="journal article" date="2019" name="Nat. Ecol. Evol.">
        <title>Megaphylogeny resolves global patterns of mushroom evolution.</title>
        <authorList>
            <person name="Varga T."/>
            <person name="Krizsan K."/>
            <person name="Foldi C."/>
            <person name="Dima B."/>
            <person name="Sanchez-Garcia M."/>
            <person name="Sanchez-Ramirez S."/>
            <person name="Szollosi G.J."/>
            <person name="Szarkandi J.G."/>
            <person name="Papp V."/>
            <person name="Albert L."/>
            <person name="Andreopoulos W."/>
            <person name="Angelini C."/>
            <person name="Antonin V."/>
            <person name="Barry K.W."/>
            <person name="Bougher N.L."/>
            <person name="Buchanan P."/>
            <person name="Buyck B."/>
            <person name="Bense V."/>
            <person name="Catcheside P."/>
            <person name="Chovatia M."/>
            <person name="Cooper J."/>
            <person name="Damon W."/>
            <person name="Desjardin D."/>
            <person name="Finy P."/>
            <person name="Geml J."/>
            <person name="Haridas S."/>
            <person name="Hughes K."/>
            <person name="Justo A."/>
            <person name="Karasinski D."/>
            <person name="Kautmanova I."/>
            <person name="Kiss B."/>
            <person name="Kocsube S."/>
            <person name="Kotiranta H."/>
            <person name="LaButti K.M."/>
            <person name="Lechner B.E."/>
            <person name="Liimatainen K."/>
            <person name="Lipzen A."/>
            <person name="Lukacs Z."/>
            <person name="Mihaltcheva S."/>
            <person name="Morgado L.N."/>
            <person name="Niskanen T."/>
            <person name="Noordeloos M.E."/>
            <person name="Ohm R.A."/>
            <person name="Ortiz-Santana B."/>
            <person name="Ovrebo C."/>
            <person name="Racz N."/>
            <person name="Riley R."/>
            <person name="Savchenko A."/>
            <person name="Shiryaev A."/>
            <person name="Soop K."/>
            <person name="Spirin V."/>
            <person name="Szebenyi C."/>
            <person name="Tomsovsky M."/>
            <person name="Tulloss R.E."/>
            <person name="Uehling J."/>
            <person name="Grigoriev I.V."/>
            <person name="Vagvolgyi C."/>
            <person name="Papp T."/>
            <person name="Martin F.M."/>
            <person name="Miettinen O."/>
            <person name="Hibbett D.S."/>
            <person name="Nagy L.G."/>
        </authorList>
    </citation>
    <scope>NUCLEOTIDE SEQUENCE [LARGE SCALE GENOMIC DNA]</scope>
    <source>
        <strain evidence="5 6">CBS 166.37</strain>
    </source>
</reference>
<evidence type="ECO:0000256" key="2">
    <source>
        <dbReference type="PROSITE-ProRule" id="PRU00285"/>
    </source>
</evidence>
<dbReference type="PANTHER" id="PTHR11527">
    <property type="entry name" value="HEAT-SHOCK PROTEIN 20 FAMILY MEMBER"/>
    <property type="match status" value="1"/>
</dbReference>
<keyword evidence="1" id="KW-0346">Stress response</keyword>
<organism evidence="5 6">
    <name type="scientific">Crucibulum laeve</name>
    <dbReference type="NCBI Taxonomy" id="68775"/>
    <lineage>
        <taxon>Eukaryota</taxon>
        <taxon>Fungi</taxon>
        <taxon>Dikarya</taxon>
        <taxon>Basidiomycota</taxon>
        <taxon>Agaricomycotina</taxon>
        <taxon>Agaricomycetes</taxon>
        <taxon>Agaricomycetidae</taxon>
        <taxon>Agaricales</taxon>
        <taxon>Agaricineae</taxon>
        <taxon>Nidulariaceae</taxon>
        <taxon>Crucibulum</taxon>
    </lineage>
</organism>
<comment type="similarity">
    <text evidence="2 3">Belongs to the small heat shock protein (HSP20) family.</text>
</comment>
<keyword evidence="6" id="KW-1185">Reference proteome</keyword>
<sequence length="143" mass="16296">MSVFYYEPFYDFDRFLDQALSPNSNNNASGKQVQHRLGERDGAVLVLKPRMDLHEDFEQNIVTATFELPGISKEDAFEFKISAEHDEGRYAIRERRFGNFSRTIQPLEGVKPQQIKAKIECGILTVTFPKSAPESAPKKISVN</sequence>
<dbReference type="InterPro" id="IPR008978">
    <property type="entry name" value="HSP20-like_chaperone"/>
</dbReference>
<protein>
    <recommendedName>
        <fullName evidence="4">SHSP domain-containing protein</fullName>
    </recommendedName>
</protein>
<dbReference type="InterPro" id="IPR002068">
    <property type="entry name" value="A-crystallin/Hsp20_dom"/>
</dbReference>
<name>A0A5C3MCK5_9AGAR</name>
<dbReference type="Pfam" id="PF00011">
    <property type="entry name" value="HSP20"/>
    <property type="match status" value="1"/>
</dbReference>
<dbReference type="SUPFAM" id="SSF49764">
    <property type="entry name" value="HSP20-like chaperones"/>
    <property type="match status" value="1"/>
</dbReference>
<dbReference type="Gene3D" id="2.60.40.790">
    <property type="match status" value="1"/>
</dbReference>
<dbReference type="Proteomes" id="UP000308652">
    <property type="component" value="Unassembled WGS sequence"/>
</dbReference>
<dbReference type="InterPro" id="IPR031107">
    <property type="entry name" value="Small_HSP"/>
</dbReference>
<evidence type="ECO:0000259" key="4">
    <source>
        <dbReference type="PROSITE" id="PS01031"/>
    </source>
</evidence>
<dbReference type="OrthoDB" id="1431247at2759"/>
<evidence type="ECO:0000313" key="5">
    <source>
        <dbReference type="EMBL" id="TFK42395.1"/>
    </source>
</evidence>
<evidence type="ECO:0000256" key="3">
    <source>
        <dbReference type="RuleBase" id="RU003616"/>
    </source>
</evidence>
<evidence type="ECO:0000313" key="6">
    <source>
        <dbReference type="Proteomes" id="UP000308652"/>
    </source>
</evidence>